<evidence type="ECO:0000256" key="1">
    <source>
        <dbReference type="SAM" id="MobiDB-lite"/>
    </source>
</evidence>
<feature type="transmembrane region" description="Helical" evidence="2">
    <location>
        <begin position="142"/>
        <end position="161"/>
    </location>
</feature>
<keyword evidence="2" id="KW-0812">Transmembrane</keyword>
<gene>
    <name evidence="3" type="ORF">SCHPADRAFT_905653</name>
</gene>
<dbReference type="InParanoid" id="A0A0H2S4K9"/>
<reference evidence="3 4" key="1">
    <citation type="submission" date="2015-04" db="EMBL/GenBank/DDBJ databases">
        <title>Complete genome sequence of Schizopora paradoxa KUC8140, a cosmopolitan wood degrader in East Asia.</title>
        <authorList>
            <consortium name="DOE Joint Genome Institute"/>
            <person name="Min B."/>
            <person name="Park H."/>
            <person name="Jang Y."/>
            <person name="Kim J.-J."/>
            <person name="Kim K.H."/>
            <person name="Pangilinan J."/>
            <person name="Lipzen A."/>
            <person name="Riley R."/>
            <person name="Grigoriev I.V."/>
            <person name="Spatafora J.W."/>
            <person name="Choi I.-G."/>
        </authorList>
    </citation>
    <scope>NUCLEOTIDE SEQUENCE [LARGE SCALE GENOMIC DNA]</scope>
    <source>
        <strain evidence="3 4">KUC8140</strain>
    </source>
</reference>
<dbReference type="EMBL" id="KQ085990">
    <property type="protein sequence ID" value="KLO11876.1"/>
    <property type="molecule type" value="Genomic_DNA"/>
</dbReference>
<feature type="compositionally biased region" description="Basic and acidic residues" evidence="1">
    <location>
        <begin position="1"/>
        <end position="15"/>
    </location>
</feature>
<keyword evidence="2" id="KW-1133">Transmembrane helix</keyword>
<keyword evidence="2" id="KW-0472">Membrane</keyword>
<evidence type="ECO:0000313" key="4">
    <source>
        <dbReference type="Proteomes" id="UP000053477"/>
    </source>
</evidence>
<feature type="region of interest" description="Disordered" evidence="1">
    <location>
        <begin position="1"/>
        <end position="20"/>
    </location>
</feature>
<feature type="transmembrane region" description="Helical" evidence="2">
    <location>
        <begin position="69"/>
        <end position="91"/>
    </location>
</feature>
<organism evidence="3 4">
    <name type="scientific">Schizopora paradoxa</name>
    <dbReference type="NCBI Taxonomy" id="27342"/>
    <lineage>
        <taxon>Eukaryota</taxon>
        <taxon>Fungi</taxon>
        <taxon>Dikarya</taxon>
        <taxon>Basidiomycota</taxon>
        <taxon>Agaricomycotina</taxon>
        <taxon>Agaricomycetes</taxon>
        <taxon>Hymenochaetales</taxon>
        <taxon>Schizoporaceae</taxon>
        <taxon>Schizopora</taxon>
    </lineage>
</organism>
<protein>
    <submittedName>
        <fullName evidence="3">Uncharacterized protein</fullName>
    </submittedName>
</protein>
<accession>A0A0H2S4K9</accession>
<dbReference type="AlphaFoldDB" id="A0A0H2S4K9"/>
<dbReference type="Proteomes" id="UP000053477">
    <property type="component" value="Unassembled WGS sequence"/>
</dbReference>
<evidence type="ECO:0000313" key="3">
    <source>
        <dbReference type="EMBL" id="KLO11876.1"/>
    </source>
</evidence>
<proteinExistence type="predicted"/>
<name>A0A0H2S4K9_9AGAM</name>
<evidence type="ECO:0000256" key="2">
    <source>
        <dbReference type="SAM" id="Phobius"/>
    </source>
</evidence>
<feature type="transmembrane region" description="Helical" evidence="2">
    <location>
        <begin position="167"/>
        <end position="188"/>
    </location>
</feature>
<sequence>MTEEKRRREKQDDKSINTTREQQYSNRAMISVFLVGASVSLLAYMRNIISARPDDAPQKVTDSVVNCLWFLSAIIAGTSVFAASSGQYLLVSGVIDSDVADGTRSADSPRPKLNRMQSKYPVKVASVLNNAVFGAVEDMTRILPMISVVLLTSGILVLCWAEMPIEVAIILTFSLILLAVTWHLIIFIKLRRDENYAECAEHFTPRAMMSRLRNQAKSDEVLPR</sequence>
<keyword evidence="4" id="KW-1185">Reference proteome</keyword>
<feature type="transmembrane region" description="Helical" evidence="2">
    <location>
        <begin position="28"/>
        <end position="49"/>
    </location>
</feature>